<gene>
    <name evidence="2" type="ORF">TWF703_009089</name>
</gene>
<evidence type="ECO:0000313" key="2">
    <source>
        <dbReference type="EMBL" id="KAF3129059.1"/>
    </source>
</evidence>
<proteinExistence type="predicted"/>
<sequence>MKAFNTLAVVAAFICPVFTTPVAVDDAAVLEPRTNYEFYSWASLGCPGAANVKRFTQNKCVALPGVSTKLATPDGSCTTHLALDLASYQRTMYATIPETTTQLELTVKPFGCFMASLLKGFVEMLVHCL</sequence>
<dbReference type="AlphaFoldDB" id="A0A7C8P363"/>
<dbReference type="Proteomes" id="UP000480548">
    <property type="component" value="Unassembled WGS sequence"/>
</dbReference>
<reference evidence="2 3" key="1">
    <citation type="submission" date="2019-06" db="EMBL/GenBank/DDBJ databases">
        <authorList>
            <person name="Palmer J.M."/>
        </authorList>
    </citation>
    <scope>NUCLEOTIDE SEQUENCE [LARGE SCALE GENOMIC DNA]</scope>
    <source>
        <strain evidence="2 3">TWF703</strain>
    </source>
</reference>
<evidence type="ECO:0000313" key="3">
    <source>
        <dbReference type="Proteomes" id="UP000480548"/>
    </source>
</evidence>
<dbReference type="EMBL" id="WIQZ01000065">
    <property type="protein sequence ID" value="KAF3129059.1"/>
    <property type="molecule type" value="Genomic_DNA"/>
</dbReference>
<feature type="signal peptide" evidence="1">
    <location>
        <begin position="1"/>
        <end position="19"/>
    </location>
</feature>
<protein>
    <submittedName>
        <fullName evidence="2">Uncharacterized protein</fullName>
    </submittedName>
</protein>
<accession>A0A7C8P363</accession>
<evidence type="ECO:0000256" key="1">
    <source>
        <dbReference type="SAM" id="SignalP"/>
    </source>
</evidence>
<keyword evidence="1" id="KW-0732">Signal</keyword>
<feature type="chain" id="PRO_5028911284" evidence="1">
    <location>
        <begin position="20"/>
        <end position="129"/>
    </location>
</feature>
<name>A0A7C8P363_ORBOL</name>
<organism evidence="2 3">
    <name type="scientific">Orbilia oligospora</name>
    <name type="common">Nematode-trapping fungus</name>
    <name type="synonym">Arthrobotrys oligospora</name>
    <dbReference type="NCBI Taxonomy" id="2813651"/>
    <lineage>
        <taxon>Eukaryota</taxon>
        <taxon>Fungi</taxon>
        <taxon>Dikarya</taxon>
        <taxon>Ascomycota</taxon>
        <taxon>Pezizomycotina</taxon>
        <taxon>Orbiliomycetes</taxon>
        <taxon>Orbiliales</taxon>
        <taxon>Orbiliaceae</taxon>
        <taxon>Orbilia</taxon>
    </lineage>
</organism>
<comment type="caution">
    <text evidence="2">The sequence shown here is derived from an EMBL/GenBank/DDBJ whole genome shotgun (WGS) entry which is preliminary data.</text>
</comment>